<evidence type="ECO:0000256" key="4">
    <source>
        <dbReference type="ARBA" id="ARBA00022679"/>
    </source>
</evidence>
<dbReference type="Proteomes" id="UP001180020">
    <property type="component" value="Unassembled WGS sequence"/>
</dbReference>
<evidence type="ECO:0000256" key="8">
    <source>
        <dbReference type="ARBA" id="ARBA00023136"/>
    </source>
</evidence>
<dbReference type="Gene3D" id="3.40.50.150">
    <property type="entry name" value="Vaccinia Virus protein VP39"/>
    <property type="match status" value="1"/>
</dbReference>
<sequence>MASSIQNLLKERKYPFIFSATVLLLCVLFFLFTTNPLPFPLPNPINLRVSQQSPLPPPPSPRKPSPPLDNARSDLHWTTCLTGADHIPCLDNTKAIKALQSRRHMEHRERHCPSPHPLRCLVPLPKGYKVPVRWPKSRDMIWFDNVPHPKLVEYKKDQNWVWRSGDYLVFPGGGTQFKEGVMNYIEFIEKTLPAIEWGRHTRVILDVGCGVASFGGYLMQKGVLTMSFAPKDEHEAQIQFALERGIPAILSVIGTQRLTFPDNVYDMIHCARCRVHWEADGGMPLLELNRILRPGGYFVWSATPVYRDNKKDQDIWNAMVALTESICWKTVIKSEDSNRIGVVIYQKPLSNTCYKERNADYPPLCNQRATHNISWYVPLESCLPLLPEPNSIGEENWPTPWPERLNGTYSSLQSNRCADQNFYQDTKHWDFLVSNVYTHELGINWSSIRNVIDMNAFYGGFAAALINQPLWVMNTVPIDGPDTLPIIFDRGLIGVYHDWCESFSTYPRTYDLIHSSYIFVNLTKRCDIIDVAVEMDRILRPGGWILVQDTTALVEKFSLIFRSLHWDTVLHRQHFLVGKKGFWRPADVDS</sequence>
<dbReference type="AlphaFoldDB" id="A0AAV9EL15"/>
<keyword evidence="14" id="KW-1185">Reference proteome</keyword>
<keyword evidence="9 11" id="KW-0325">Glycoprotein</keyword>
<keyword evidence="8" id="KW-0472">Membrane</keyword>
<organism evidence="13 14">
    <name type="scientific">Acorus calamus</name>
    <name type="common">Sweet flag</name>
    <dbReference type="NCBI Taxonomy" id="4465"/>
    <lineage>
        <taxon>Eukaryota</taxon>
        <taxon>Viridiplantae</taxon>
        <taxon>Streptophyta</taxon>
        <taxon>Embryophyta</taxon>
        <taxon>Tracheophyta</taxon>
        <taxon>Spermatophyta</taxon>
        <taxon>Magnoliopsida</taxon>
        <taxon>Liliopsida</taxon>
        <taxon>Acoraceae</taxon>
        <taxon>Acorus</taxon>
    </lineage>
</organism>
<dbReference type="InterPro" id="IPR029063">
    <property type="entry name" value="SAM-dependent_MTases_sf"/>
</dbReference>
<dbReference type="GO" id="GO:0032259">
    <property type="term" value="P:methylation"/>
    <property type="evidence" value="ECO:0007669"/>
    <property type="project" value="UniProtKB-KW"/>
</dbReference>
<evidence type="ECO:0000256" key="3">
    <source>
        <dbReference type="ARBA" id="ARBA00022603"/>
    </source>
</evidence>
<evidence type="ECO:0000256" key="7">
    <source>
        <dbReference type="ARBA" id="ARBA00022989"/>
    </source>
</evidence>
<name>A0AAV9EL15_ACOCL</name>
<dbReference type="FunFam" id="3.40.50.150:FF:000084">
    <property type="entry name" value="probable methyltransferase PMT23"/>
    <property type="match status" value="1"/>
</dbReference>
<evidence type="ECO:0000256" key="11">
    <source>
        <dbReference type="RuleBase" id="RU366043"/>
    </source>
</evidence>
<comment type="caution">
    <text evidence="13">The sequence shown here is derived from an EMBL/GenBank/DDBJ whole genome shotgun (WGS) entry which is preliminary data.</text>
</comment>
<dbReference type="SUPFAM" id="SSF53335">
    <property type="entry name" value="S-adenosyl-L-methionine-dependent methyltransferases"/>
    <property type="match status" value="2"/>
</dbReference>
<dbReference type="GO" id="GO:0005802">
    <property type="term" value="C:trans-Golgi network"/>
    <property type="evidence" value="ECO:0007669"/>
    <property type="project" value="TreeGrafter"/>
</dbReference>
<comment type="subcellular location">
    <subcellularLocation>
        <location evidence="10">Endomembrane system</location>
        <topology evidence="10">Single-pass membrane protein</topology>
    </subcellularLocation>
    <subcellularLocation>
        <location evidence="1 11">Membrane</location>
        <topology evidence="1 11">Single-pass type II membrane protein</topology>
    </subcellularLocation>
</comment>
<feature type="compositionally biased region" description="Pro residues" evidence="12">
    <location>
        <begin position="54"/>
        <end position="67"/>
    </location>
</feature>
<keyword evidence="4 11" id="KW-0808">Transferase</keyword>
<evidence type="ECO:0000256" key="10">
    <source>
        <dbReference type="ARBA" id="ARBA00037847"/>
    </source>
</evidence>
<protein>
    <recommendedName>
        <fullName evidence="11">Methyltransferase</fullName>
        <ecNumber evidence="11">2.1.1.-</ecNumber>
    </recommendedName>
</protein>
<feature type="region of interest" description="Disordered" evidence="12">
    <location>
        <begin position="50"/>
        <end position="69"/>
    </location>
</feature>
<evidence type="ECO:0000256" key="1">
    <source>
        <dbReference type="ARBA" id="ARBA00004606"/>
    </source>
</evidence>
<evidence type="ECO:0000256" key="5">
    <source>
        <dbReference type="ARBA" id="ARBA00022692"/>
    </source>
</evidence>
<dbReference type="EMBL" id="JAUJYO010000007">
    <property type="protein sequence ID" value="KAK1312938.1"/>
    <property type="molecule type" value="Genomic_DNA"/>
</dbReference>
<evidence type="ECO:0000256" key="12">
    <source>
        <dbReference type="SAM" id="MobiDB-lite"/>
    </source>
</evidence>
<dbReference type="GO" id="GO:0005768">
    <property type="term" value="C:endosome"/>
    <property type="evidence" value="ECO:0007669"/>
    <property type="project" value="TreeGrafter"/>
</dbReference>
<comment type="similarity">
    <text evidence="2 11">Belongs to the methyltransferase superfamily.</text>
</comment>
<reference evidence="13" key="1">
    <citation type="journal article" date="2023" name="Nat. Commun.">
        <title>Diploid and tetraploid genomes of Acorus and the evolution of monocots.</title>
        <authorList>
            <person name="Ma L."/>
            <person name="Liu K.W."/>
            <person name="Li Z."/>
            <person name="Hsiao Y.Y."/>
            <person name="Qi Y."/>
            <person name="Fu T."/>
            <person name="Tang G.D."/>
            <person name="Zhang D."/>
            <person name="Sun W.H."/>
            <person name="Liu D.K."/>
            <person name="Li Y."/>
            <person name="Chen G.Z."/>
            <person name="Liu X.D."/>
            <person name="Liao X.Y."/>
            <person name="Jiang Y.T."/>
            <person name="Yu X."/>
            <person name="Hao Y."/>
            <person name="Huang J."/>
            <person name="Zhao X.W."/>
            <person name="Ke S."/>
            <person name="Chen Y.Y."/>
            <person name="Wu W.L."/>
            <person name="Hsu J.L."/>
            <person name="Lin Y.F."/>
            <person name="Huang M.D."/>
            <person name="Li C.Y."/>
            <person name="Huang L."/>
            <person name="Wang Z.W."/>
            <person name="Zhao X."/>
            <person name="Zhong W.Y."/>
            <person name="Peng D.H."/>
            <person name="Ahmad S."/>
            <person name="Lan S."/>
            <person name="Zhang J.S."/>
            <person name="Tsai W.C."/>
            <person name="Van de Peer Y."/>
            <person name="Liu Z.J."/>
        </authorList>
    </citation>
    <scope>NUCLEOTIDE SEQUENCE</scope>
    <source>
        <strain evidence="13">CP</strain>
    </source>
</reference>
<dbReference type="GO" id="GO:0008168">
    <property type="term" value="F:methyltransferase activity"/>
    <property type="evidence" value="ECO:0007669"/>
    <property type="project" value="UniProtKB-UniRule"/>
</dbReference>
<evidence type="ECO:0000256" key="6">
    <source>
        <dbReference type="ARBA" id="ARBA00022968"/>
    </source>
</evidence>
<reference evidence="13" key="2">
    <citation type="submission" date="2023-06" db="EMBL/GenBank/DDBJ databases">
        <authorList>
            <person name="Ma L."/>
            <person name="Liu K.-W."/>
            <person name="Li Z."/>
            <person name="Hsiao Y.-Y."/>
            <person name="Qi Y."/>
            <person name="Fu T."/>
            <person name="Tang G."/>
            <person name="Zhang D."/>
            <person name="Sun W.-H."/>
            <person name="Liu D.-K."/>
            <person name="Li Y."/>
            <person name="Chen G.-Z."/>
            <person name="Liu X.-D."/>
            <person name="Liao X.-Y."/>
            <person name="Jiang Y.-T."/>
            <person name="Yu X."/>
            <person name="Hao Y."/>
            <person name="Huang J."/>
            <person name="Zhao X.-W."/>
            <person name="Ke S."/>
            <person name="Chen Y.-Y."/>
            <person name="Wu W.-L."/>
            <person name="Hsu J.-L."/>
            <person name="Lin Y.-F."/>
            <person name="Huang M.-D."/>
            <person name="Li C.-Y."/>
            <person name="Huang L."/>
            <person name="Wang Z.-W."/>
            <person name="Zhao X."/>
            <person name="Zhong W.-Y."/>
            <person name="Peng D.-H."/>
            <person name="Ahmad S."/>
            <person name="Lan S."/>
            <person name="Zhang J.-S."/>
            <person name="Tsai W.-C."/>
            <person name="Van De Peer Y."/>
            <person name="Liu Z.-J."/>
        </authorList>
    </citation>
    <scope>NUCLEOTIDE SEQUENCE</scope>
    <source>
        <strain evidence="13">CP</strain>
        <tissue evidence="13">Leaves</tissue>
    </source>
</reference>
<dbReference type="InterPro" id="IPR004159">
    <property type="entry name" value="Put_SAM_MeTrfase"/>
</dbReference>
<dbReference type="PANTHER" id="PTHR10108">
    <property type="entry name" value="SAM-DEPENDENT METHYLTRANSFERASE"/>
    <property type="match status" value="1"/>
</dbReference>
<dbReference type="PANTHER" id="PTHR10108:SF887">
    <property type="entry name" value="METHYLTRANSFERASE PMT22-RELATED"/>
    <property type="match status" value="1"/>
</dbReference>
<evidence type="ECO:0000313" key="14">
    <source>
        <dbReference type="Proteomes" id="UP001180020"/>
    </source>
</evidence>
<keyword evidence="5" id="KW-0812">Transmembrane</keyword>
<evidence type="ECO:0000256" key="2">
    <source>
        <dbReference type="ARBA" id="ARBA00008361"/>
    </source>
</evidence>
<accession>A0AAV9EL15</accession>
<proteinExistence type="inferred from homology"/>
<keyword evidence="6 11" id="KW-0735">Signal-anchor</keyword>
<dbReference type="EC" id="2.1.1.-" evidence="11"/>
<gene>
    <name evidence="13" type="ORF">QJS10_CPA07g01144</name>
</gene>
<dbReference type="Pfam" id="PF03141">
    <property type="entry name" value="Methyltransf_29"/>
    <property type="match status" value="1"/>
</dbReference>
<keyword evidence="7" id="KW-1133">Transmembrane helix</keyword>
<evidence type="ECO:0000313" key="13">
    <source>
        <dbReference type="EMBL" id="KAK1312938.1"/>
    </source>
</evidence>
<dbReference type="GO" id="GO:0016020">
    <property type="term" value="C:membrane"/>
    <property type="evidence" value="ECO:0007669"/>
    <property type="project" value="UniProtKB-SubCell"/>
</dbReference>
<evidence type="ECO:0000256" key="9">
    <source>
        <dbReference type="ARBA" id="ARBA00023180"/>
    </source>
</evidence>
<keyword evidence="3 11" id="KW-0489">Methyltransferase</keyword>